<proteinExistence type="predicted"/>
<dbReference type="InterPro" id="IPR027417">
    <property type="entry name" value="P-loop_NTPase"/>
</dbReference>
<organism evidence="1 2">
    <name type="scientific">Marinicrinis sediminis</name>
    <dbReference type="NCBI Taxonomy" id="1652465"/>
    <lineage>
        <taxon>Bacteria</taxon>
        <taxon>Bacillati</taxon>
        <taxon>Bacillota</taxon>
        <taxon>Bacilli</taxon>
        <taxon>Bacillales</taxon>
        <taxon>Paenibacillaceae</taxon>
    </lineage>
</organism>
<dbReference type="Proteomes" id="UP001597497">
    <property type="component" value="Unassembled WGS sequence"/>
</dbReference>
<reference evidence="2" key="1">
    <citation type="journal article" date="2019" name="Int. J. Syst. Evol. Microbiol.">
        <title>The Global Catalogue of Microorganisms (GCM) 10K type strain sequencing project: providing services to taxonomists for standard genome sequencing and annotation.</title>
        <authorList>
            <consortium name="The Broad Institute Genomics Platform"/>
            <consortium name="The Broad Institute Genome Sequencing Center for Infectious Disease"/>
            <person name="Wu L."/>
            <person name="Ma J."/>
        </authorList>
    </citation>
    <scope>NUCLEOTIDE SEQUENCE [LARGE SCALE GENOMIC DNA]</scope>
    <source>
        <strain evidence="2">KCTC 33676</strain>
    </source>
</reference>
<sequence>MTAPDNRGALIAFTGATPNTGCTSAAYLTAAQLAKWTGKRVGYVCLNLKSSKIHRYLGVDEPEYRLDHLKAELKSGTLTPGMLLHRCWQPDSSTDLHVLFGNSQRNQAELYVPGHIEHLLDIAQQTFAYTLVETNAYWDNAATLIALQQAAARMMVVTNEITSFQEDVMAWTREGSQLFHIPQAAMNLLVYECRAEGFSRQDIERETGMKVIQTLRYSDRVKQHLDEGKLAHLPDQLPYAQPFQRIALAILHQLDQPAEEIERAMERSAYSLFQRLLRSLKGLKRPRGGINHEYPKA</sequence>
<dbReference type="Gene3D" id="3.40.50.300">
    <property type="entry name" value="P-loop containing nucleotide triphosphate hydrolases"/>
    <property type="match status" value="1"/>
</dbReference>
<accession>A0ABW5RCU8</accession>
<name>A0ABW5RCU8_9BACL</name>
<dbReference type="SUPFAM" id="SSF52540">
    <property type="entry name" value="P-loop containing nucleoside triphosphate hydrolases"/>
    <property type="match status" value="1"/>
</dbReference>
<evidence type="ECO:0000313" key="2">
    <source>
        <dbReference type="Proteomes" id="UP001597497"/>
    </source>
</evidence>
<gene>
    <name evidence="1" type="ORF">ACFSUC_13255</name>
</gene>
<evidence type="ECO:0000313" key="1">
    <source>
        <dbReference type="EMBL" id="MFD2672531.1"/>
    </source>
</evidence>
<keyword evidence="2" id="KW-1185">Reference proteome</keyword>
<evidence type="ECO:0008006" key="3">
    <source>
        <dbReference type="Google" id="ProtNLM"/>
    </source>
</evidence>
<comment type="caution">
    <text evidence="1">The sequence shown here is derived from an EMBL/GenBank/DDBJ whole genome shotgun (WGS) entry which is preliminary data.</text>
</comment>
<dbReference type="RefSeq" id="WP_379930097.1">
    <property type="nucleotide sequence ID" value="NZ_JBHUMM010000042.1"/>
</dbReference>
<protein>
    <recommendedName>
        <fullName evidence="3">Cellulose biosynthesis protein BcsQ</fullName>
    </recommendedName>
</protein>
<dbReference type="EMBL" id="JBHUMM010000042">
    <property type="protein sequence ID" value="MFD2672531.1"/>
    <property type="molecule type" value="Genomic_DNA"/>
</dbReference>